<accession>A0A0B6X276</accession>
<dbReference type="EMBL" id="CBXV010000008">
    <property type="protein sequence ID" value="CDM66644.1"/>
    <property type="molecule type" value="Genomic_DNA"/>
</dbReference>
<proteinExistence type="predicted"/>
<dbReference type="AlphaFoldDB" id="A0A0B6X276"/>
<evidence type="ECO:0000313" key="1">
    <source>
        <dbReference type="EMBL" id="CDM66644.1"/>
    </source>
</evidence>
<reference evidence="1 2" key="1">
    <citation type="submission" date="2013-12" db="EMBL/GenBank/DDBJ databases">
        <authorList>
            <person name="Stott M."/>
        </authorList>
    </citation>
    <scope>NUCLEOTIDE SEQUENCE [LARGE SCALE GENOMIC DNA]</scope>
    <source>
        <strain evidence="1 2">K22</strain>
    </source>
</reference>
<dbReference type="STRING" id="454194.PYK22_02677"/>
<sequence>METASSDWQAALLWQGDFLLAAHRRFRYSICRATPTNSRGRSS</sequence>
<dbReference type="Proteomes" id="UP000031518">
    <property type="component" value="Unassembled WGS sequence"/>
</dbReference>
<organism evidence="1 2">
    <name type="scientific">Pyrinomonas methylaliphatogenes</name>
    <dbReference type="NCBI Taxonomy" id="454194"/>
    <lineage>
        <taxon>Bacteria</taxon>
        <taxon>Pseudomonadati</taxon>
        <taxon>Acidobacteriota</taxon>
        <taxon>Blastocatellia</taxon>
        <taxon>Blastocatellales</taxon>
        <taxon>Pyrinomonadaceae</taxon>
        <taxon>Pyrinomonas</taxon>
    </lineage>
</organism>
<gene>
    <name evidence="1" type="ORF">PYK22_02677</name>
</gene>
<keyword evidence="2" id="KW-1185">Reference proteome</keyword>
<protein>
    <submittedName>
        <fullName evidence="1">Uncharacterized protein</fullName>
    </submittedName>
</protein>
<reference evidence="1 2" key="2">
    <citation type="submission" date="2015-01" db="EMBL/GenBank/DDBJ databases">
        <title>Complete genome sequence of Pyrinomonas methylaliphatogenes type strain K22T.</title>
        <authorList>
            <person name="Lee K.C.Y."/>
            <person name="Power J.F."/>
            <person name="Dunfield P.F."/>
            <person name="Morgan X.C."/>
            <person name="Huttenhower C."/>
            <person name="Stott M.B."/>
        </authorList>
    </citation>
    <scope>NUCLEOTIDE SEQUENCE [LARGE SCALE GENOMIC DNA]</scope>
    <source>
        <strain evidence="1 2">K22</strain>
    </source>
</reference>
<name>A0A0B6X276_9BACT</name>
<evidence type="ECO:0000313" key="2">
    <source>
        <dbReference type="Proteomes" id="UP000031518"/>
    </source>
</evidence>